<feature type="chain" id="PRO_5038839403" evidence="1">
    <location>
        <begin position="29"/>
        <end position="329"/>
    </location>
</feature>
<dbReference type="Proteomes" id="UP000294947">
    <property type="component" value="Unassembled WGS sequence"/>
</dbReference>
<dbReference type="AlphaFoldDB" id="A0A4R4XYM9"/>
<keyword evidence="1" id="KW-0732">Signal</keyword>
<reference evidence="3 4" key="1">
    <citation type="submission" date="2019-03" db="EMBL/GenBank/DDBJ databases">
        <title>Draft genome sequences of novel Actinobacteria.</title>
        <authorList>
            <person name="Sahin N."/>
            <person name="Ay H."/>
            <person name="Saygin H."/>
        </authorList>
    </citation>
    <scope>NUCLEOTIDE SEQUENCE [LARGE SCALE GENOMIC DNA]</scope>
    <source>
        <strain evidence="3 4">7K502</strain>
    </source>
</reference>
<proteinExistence type="predicted"/>
<evidence type="ECO:0000259" key="2">
    <source>
        <dbReference type="PROSITE" id="PS51704"/>
    </source>
</evidence>
<dbReference type="GO" id="GO:0008081">
    <property type="term" value="F:phosphoric diester hydrolase activity"/>
    <property type="evidence" value="ECO:0007669"/>
    <property type="project" value="InterPro"/>
</dbReference>
<sequence>MPEARPRWRKKRYILGAVVVLLAAFAFANNTQLFAEVGGESPKLLAHRGVAQTFSTAGVENDTCTAERIDPPVHGFLENTIVGMRAAFDSGADLVELDVHITSDGQFAVFHDWEVDCRTDGSGTTRDITMAELKALDIGYGYTADGGRTFPFRGRGVGLMPSLDEVLSAFPHEPLLIHVKSEDAAEGAALAQRLSELDAARLANIAVYGGDAPVRAVRDRLPQVRTASKGSMADCLLRYEAIGWTGIVPDACANTELHIPESYAPWLWAWPSKFVSRMESAGSRVVLVAGSGGFSEGFDTQESLARIPDGFTGYVWTNRVAEVAPLIDR</sequence>
<dbReference type="Gene3D" id="3.20.20.190">
    <property type="entry name" value="Phosphatidylinositol (PI) phosphodiesterase"/>
    <property type="match status" value="1"/>
</dbReference>
<dbReference type="Pfam" id="PF03009">
    <property type="entry name" value="GDPD"/>
    <property type="match status" value="1"/>
</dbReference>
<dbReference type="PANTHER" id="PTHR43805:SF1">
    <property type="entry name" value="GP-PDE DOMAIN-CONTAINING PROTEIN"/>
    <property type="match status" value="1"/>
</dbReference>
<dbReference type="EMBL" id="SMKW01000113">
    <property type="protein sequence ID" value="TDD36234.1"/>
    <property type="molecule type" value="Genomic_DNA"/>
</dbReference>
<evidence type="ECO:0000313" key="3">
    <source>
        <dbReference type="EMBL" id="TDD36234.1"/>
    </source>
</evidence>
<dbReference type="PROSITE" id="PS51704">
    <property type="entry name" value="GP_PDE"/>
    <property type="match status" value="1"/>
</dbReference>
<dbReference type="SUPFAM" id="SSF51695">
    <property type="entry name" value="PLC-like phosphodiesterases"/>
    <property type="match status" value="1"/>
</dbReference>
<dbReference type="PANTHER" id="PTHR43805">
    <property type="entry name" value="GLYCEROPHOSPHORYL DIESTER PHOSPHODIESTERASE"/>
    <property type="match status" value="1"/>
</dbReference>
<feature type="domain" description="GP-PDE" evidence="2">
    <location>
        <begin position="42"/>
        <end position="327"/>
    </location>
</feature>
<dbReference type="GO" id="GO:0006629">
    <property type="term" value="P:lipid metabolic process"/>
    <property type="evidence" value="ECO:0007669"/>
    <property type="project" value="InterPro"/>
</dbReference>
<dbReference type="InterPro" id="IPR017946">
    <property type="entry name" value="PLC-like_Pdiesterase_TIM-brl"/>
</dbReference>
<dbReference type="OrthoDB" id="384721at2"/>
<comment type="caution">
    <text evidence="3">The sequence shown here is derived from an EMBL/GenBank/DDBJ whole genome shotgun (WGS) entry which is preliminary data.</text>
</comment>
<gene>
    <name evidence="3" type="ORF">E1288_42265</name>
</gene>
<feature type="signal peptide" evidence="1">
    <location>
        <begin position="1"/>
        <end position="28"/>
    </location>
</feature>
<protein>
    <submittedName>
        <fullName evidence="3">Glycerophosphodiester phosphodiesterase</fullName>
    </submittedName>
</protein>
<keyword evidence="4" id="KW-1185">Reference proteome</keyword>
<dbReference type="CDD" id="cd08613">
    <property type="entry name" value="GDPD_GDE4_like_1"/>
    <property type="match status" value="1"/>
</dbReference>
<dbReference type="InterPro" id="IPR030395">
    <property type="entry name" value="GP_PDE_dom"/>
</dbReference>
<evidence type="ECO:0000313" key="4">
    <source>
        <dbReference type="Proteomes" id="UP000294947"/>
    </source>
</evidence>
<organism evidence="3 4">
    <name type="scientific">Saccharopolyspora elongata</name>
    <dbReference type="NCBI Taxonomy" id="2530387"/>
    <lineage>
        <taxon>Bacteria</taxon>
        <taxon>Bacillati</taxon>
        <taxon>Actinomycetota</taxon>
        <taxon>Actinomycetes</taxon>
        <taxon>Pseudonocardiales</taxon>
        <taxon>Pseudonocardiaceae</taxon>
        <taxon>Saccharopolyspora</taxon>
    </lineage>
</organism>
<evidence type="ECO:0000256" key="1">
    <source>
        <dbReference type="SAM" id="SignalP"/>
    </source>
</evidence>
<accession>A0A4R4XYM9</accession>
<dbReference type="RefSeq" id="WP_132494383.1">
    <property type="nucleotide sequence ID" value="NZ_SMKW01000113.1"/>
</dbReference>
<name>A0A4R4XYM9_9PSEU</name>